<evidence type="ECO:0000256" key="1">
    <source>
        <dbReference type="SAM" id="MobiDB-lite"/>
    </source>
</evidence>
<dbReference type="Proteomes" id="UP001235341">
    <property type="component" value="Chromosome"/>
</dbReference>
<dbReference type="EMBL" id="CP133586">
    <property type="protein sequence ID" value="WMT12548.1"/>
    <property type="molecule type" value="Genomic_DNA"/>
</dbReference>
<feature type="region of interest" description="Disordered" evidence="1">
    <location>
        <begin position="33"/>
        <end position="66"/>
    </location>
</feature>
<reference evidence="2 3" key="1">
    <citation type="submission" date="2023-08" db="EMBL/GenBank/DDBJ databases">
        <title>Complete Genome and Methylome dissection of Serratia fonticola NEB369.</title>
        <authorList>
            <person name="Fomenkov A."/>
            <person name="Roberts R.D."/>
        </authorList>
    </citation>
    <scope>NUCLEOTIDE SEQUENCE [LARGE SCALE GENOMIC DNA]</scope>
    <source>
        <strain evidence="2 3">NEB369</strain>
    </source>
</reference>
<evidence type="ECO:0000313" key="3">
    <source>
        <dbReference type="Proteomes" id="UP001235341"/>
    </source>
</evidence>
<name>A0ABY9PGY4_SERFO</name>
<gene>
    <name evidence="2" type="ORF">RFB13_14860</name>
</gene>
<organism evidence="2 3">
    <name type="scientific">Serratia fonticola</name>
    <dbReference type="NCBI Taxonomy" id="47917"/>
    <lineage>
        <taxon>Bacteria</taxon>
        <taxon>Pseudomonadati</taxon>
        <taxon>Pseudomonadota</taxon>
        <taxon>Gammaproteobacteria</taxon>
        <taxon>Enterobacterales</taxon>
        <taxon>Yersiniaceae</taxon>
        <taxon>Serratia</taxon>
    </lineage>
</organism>
<dbReference type="RefSeq" id="WP_309204811.1">
    <property type="nucleotide sequence ID" value="NZ_CP133586.1"/>
</dbReference>
<keyword evidence="3" id="KW-1185">Reference proteome</keyword>
<protein>
    <submittedName>
        <fullName evidence="2">Uncharacterized protein</fullName>
    </submittedName>
</protein>
<proteinExistence type="predicted"/>
<evidence type="ECO:0000313" key="2">
    <source>
        <dbReference type="EMBL" id="WMT12548.1"/>
    </source>
</evidence>
<sequence length="305" mass="32902">MSLESNLELNNKLVAEQNTLLTQLLAAMTSGKTFTADTPHQPKVEGSTLGKAATGETKPRKGPFYWKHPESDSFGLEDTEAGLRSLCDADPLCVEITKVEYLQLQEEASKATTTTKPITLEELPLSNAIALAVLEGEAGRTPTFEQLAAAEHAANTATGKERNEQVDALTMALKGVDLAAKLHGAGVFELTLQMVEHWDALPGITERREYATLLLNTPVDKRAKVKPKASKKTEEKSTVVEGTIDVAALHAKGKQLILQKIAAKAPADLRKTLDLFGLKKLTECPDDKLPDVVAALEQLAESLEA</sequence>
<accession>A0ABY9PGY4</accession>